<accession>A0ABP9N4V3</accession>
<proteinExistence type="predicted"/>
<dbReference type="Proteomes" id="UP001500864">
    <property type="component" value="Unassembled WGS sequence"/>
</dbReference>
<gene>
    <name evidence="1" type="ORF">GCM10023261_06530</name>
</gene>
<dbReference type="RefSeq" id="WP_345115143.1">
    <property type="nucleotide sequence ID" value="NZ_BAABIZ010000005.1"/>
</dbReference>
<evidence type="ECO:0000313" key="1">
    <source>
        <dbReference type="EMBL" id="GAA5106295.1"/>
    </source>
</evidence>
<evidence type="ECO:0000313" key="2">
    <source>
        <dbReference type="Proteomes" id="UP001500864"/>
    </source>
</evidence>
<name>A0ABP9N4V3_9HYPH</name>
<sequence>MHYIKDAKGVLVPISLVHLADLLEFADLLEDEMVRKIMNFYKELSARCSARGAVKTPTSPAP</sequence>
<protein>
    <submittedName>
        <fullName evidence="1">Uncharacterized protein</fullName>
    </submittedName>
</protein>
<comment type="caution">
    <text evidence="1">The sequence shown here is derived from an EMBL/GenBank/DDBJ whole genome shotgun (WGS) entry which is preliminary data.</text>
</comment>
<dbReference type="EMBL" id="BAABIZ010000005">
    <property type="protein sequence ID" value="GAA5106295.1"/>
    <property type="molecule type" value="Genomic_DNA"/>
</dbReference>
<organism evidence="1 2">
    <name type="scientific">Bartonella jaculi</name>
    <dbReference type="NCBI Taxonomy" id="686226"/>
    <lineage>
        <taxon>Bacteria</taxon>
        <taxon>Pseudomonadati</taxon>
        <taxon>Pseudomonadota</taxon>
        <taxon>Alphaproteobacteria</taxon>
        <taxon>Hyphomicrobiales</taxon>
        <taxon>Bartonellaceae</taxon>
        <taxon>Bartonella</taxon>
    </lineage>
</organism>
<reference evidence="2" key="1">
    <citation type="journal article" date="2019" name="Int. J. Syst. Evol. Microbiol.">
        <title>The Global Catalogue of Microorganisms (GCM) 10K type strain sequencing project: providing services to taxonomists for standard genome sequencing and annotation.</title>
        <authorList>
            <consortium name="The Broad Institute Genomics Platform"/>
            <consortium name="The Broad Institute Genome Sequencing Center for Infectious Disease"/>
            <person name="Wu L."/>
            <person name="Ma J."/>
        </authorList>
    </citation>
    <scope>NUCLEOTIDE SEQUENCE [LARGE SCALE GENOMIC DNA]</scope>
    <source>
        <strain evidence="2">JCM 17712</strain>
    </source>
</reference>
<keyword evidence="2" id="KW-1185">Reference proteome</keyword>